<evidence type="ECO:0000259" key="3">
    <source>
        <dbReference type="SMART" id="SM00387"/>
    </source>
</evidence>
<evidence type="ECO:0000313" key="5">
    <source>
        <dbReference type="Proteomes" id="UP000505355"/>
    </source>
</evidence>
<evidence type="ECO:0000256" key="2">
    <source>
        <dbReference type="SAM" id="SignalP"/>
    </source>
</evidence>
<sequence length="604" mass="68820">MRSIKTTALICSCLFILGLSVKAQPVLDKGLSRNKLVWNGQGMIDTTNATPDQMYHLHIMQKAKLMGNDHYYYVYPYYHNIGIRFNGGEKNSSQVYEGLPWGHEFRYKSIIIDGDCPVEFSGLYITEKNAGDFLYHVIENDRREVVSWTTPSVFKYTADHKAVYAYLGKFEYAEGRRLKIEVYNKKEFRQYDAMLVDWAKIEPAKVYGNIEYTIKKRPLPGNSLFSYGLTELKNSRQTFGRVVKGKVVPHDTVIVQDFSETMNPKEPKFRLADSIKNLSFDIKNGGRSYLYVISLKRTVDGHTDSINLGEKNSRFSVYKEFWKYPGVYQVTFTPVVHKHGGEPVIFLRNLATNVHFTVLPALDSVHMISFRTLMLIIVIILTTGGFMFMMYRDQQKRKLAAEAKNKQIATLQLASVRAQLNPHFIFNALAGIQNLMNKNDVENANKYLARFARLTRNVLDDGNKELVSIEHEISLLNDYLLMEQTRFGFEFNIVADENQVDQQIEIPAMLLQPFVENAVKHGVSALNGDGMIEVIITQKDSTLILAVNDNGKGFGDSNGAGMGLKLCEDRIKLLNSIYKNSTILLHKTSDSKGTLITIELRNWV</sequence>
<keyword evidence="4" id="KW-0808">Transferase</keyword>
<feature type="transmembrane region" description="Helical" evidence="1">
    <location>
        <begin position="373"/>
        <end position="391"/>
    </location>
</feature>
<organism evidence="4 5">
    <name type="scientific">Mucilaginibacter mali</name>
    <dbReference type="NCBI Taxonomy" id="2740462"/>
    <lineage>
        <taxon>Bacteria</taxon>
        <taxon>Pseudomonadati</taxon>
        <taxon>Bacteroidota</taxon>
        <taxon>Sphingobacteriia</taxon>
        <taxon>Sphingobacteriales</taxon>
        <taxon>Sphingobacteriaceae</taxon>
        <taxon>Mucilaginibacter</taxon>
    </lineage>
</organism>
<dbReference type="InterPro" id="IPR050640">
    <property type="entry name" value="Bact_2-comp_sensor_kinase"/>
</dbReference>
<dbReference type="EMBL" id="CP054139">
    <property type="protein sequence ID" value="QKJ32732.1"/>
    <property type="molecule type" value="Genomic_DNA"/>
</dbReference>
<evidence type="ECO:0000256" key="1">
    <source>
        <dbReference type="SAM" id="Phobius"/>
    </source>
</evidence>
<evidence type="ECO:0000313" key="4">
    <source>
        <dbReference type="EMBL" id="QKJ32732.1"/>
    </source>
</evidence>
<name>A0A7D4QIG4_9SPHI</name>
<feature type="domain" description="Histidine kinase/HSP90-like ATPase" evidence="3">
    <location>
        <begin position="505"/>
        <end position="604"/>
    </location>
</feature>
<keyword evidence="5" id="KW-1185">Reference proteome</keyword>
<dbReference type="InterPro" id="IPR003594">
    <property type="entry name" value="HATPase_dom"/>
</dbReference>
<dbReference type="InterPro" id="IPR036890">
    <property type="entry name" value="HATPase_C_sf"/>
</dbReference>
<dbReference type="AlphaFoldDB" id="A0A7D4QIG4"/>
<dbReference type="KEGG" id="mmab:HQ865_24210"/>
<dbReference type="SMART" id="SM00387">
    <property type="entry name" value="HATPase_c"/>
    <property type="match status" value="1"/>
</dbReference>
<keyword evidence="4" id="KW-0418">Kinase</keyword>
<gene>
    <name evidence="4" type="ORF">HQ865_24210</name>
</gene>
<dbReference type="PANTHER" id="PTHR34220:SF7">
    <property type="entry name" value="SENSOR HISTIDINE KINASE YPDA"/>
    <property type="match status" value="1"/>
</dbReference>
<dbReference type="Proteomes" id="UP000505355">
    <property type="component" value="Chromosome"/>
</dbReference>
<dbReference type="Pfam" id="PF06580">
    <property type="entry name" value="His_kinase"/>
    <property type="match status" value="1"/>
</dbReference>
<dbReference type="Pfam" id="PF02518">
    <property type="entry name" value="HATPase_c"/>
    <property type="match status" value="1"/>
</dbReference>
<dbReference type="PANTHER" id="PTHR34220">
    <property type="entry name" value="SENSOR HISTIDINE KINASE YPDA"/>
    <property type="match status" value="1"/>
</dbReference>
<reference evidence="4 5" key="1">
    <citation type="submission" date="2020-05" db="EMBL/GenBank/DDBJ databases">
        <title>Mucilaginibacter mali sp. nov.</title>
        <authorList>
            <person name="Kim H.S."/>
            <person name="Lee K.C."/>
            <person name="Suh M.K."/>
            <person name="Kim J.-S."/>
            <person name="Han K.-I."/>
            <person name="Eom M.K."/>
            <person name="Shin Y.K."/>
            <person name="Lee J.-S."/>
        </authorList>
    </citation>
    <scope>NUCLEOTIDE SEQUENCE [LARGE SCALE GENOMIC DNA]</scope>
    <source>
        <strain evidence="4 5">G2-14</strain>
    </source>
</reference>
<protein>
    <submittedName>
        <fullName evidence="4">Histidine kinase</fullName>
    </submittedName>
</protein>
<dbReference type="Gene3D" id="3.30.565.10">
    <property type="entry name" value="Histidine kinase-like ATPase, C-terminal domain"/>
    <property type="match status" value="1"/>
</dbReference>
<feature type="chain" id="PRO_5028890398" evidence="2">
    <location>
        <begin position="24"/>
        <end position="604"/>
    </location>
</feature>
<keyword evidence="1" id="KW-0812">Transmembrane</keyword>
<keyword evidence="2" id="KW-0732">Signal</keyword>
<accession>A0A7D4QIG4</accession>
<dbReference type="InterPro" id="IPR010559">
    <property type="entry name" value="Sig_transdc_His_kin_internal"/>
</dbReference>
<feature type="signal peptide" evidence="2">
    <location>
        <begin position="1"/>
        <end position="23"/>
    </location>
</feature>
<keyword evidence="1" id="KW-1133">Transmembrane helix</keyword>
<dbReference type="RefSeq" id="WP_173417378.1">
    <property type="nucleotide sequence ID" value="NZ_CP054139.1"/>
</dbReference>
<dbReference type="GO" id="GO:0016020">
    <property type="term" value="C:membrane"/>
    <property type="evidence" value="ECO:0007669"/>
    <property type="project" value="InterPro"/>
</dbReference>
<dbReference type="GO" id="GO:0000155">
    <property type="term" value="F:phosphorelay sensor kinase activity"/>
    <property type="evidence" value="ECO:0007669"/>
    <property type="project" value="InterPro"/>
</dbReference>
<keyword evidence="1" id="KW-0472">Membrane</keyword>
<dbReference type="SUPFAM" id="SSF55874">
    <property type="entry name" value="ATPase domain of HSP90 chaperone/DNA topoisomerase II/histidine kinase"/>
    <property type="match status" value="1"/>
</dbReference>
<proteinExistence type="predicted"/>